<sequence>MTCPRCQMDGKLKKRPFGEQAIAALVVWGELDQRLVDQPICEDCYEELRETLIERESEIPNAAQTVGQAS</sequence>
<dbReference type="EMBL" id="FWZT01000021">
    <property type="protein sequence ID" value="SMF63263.1"/>
    <property type="molecule type" value="Genomic_DNA"/>
</dbReference>
<evidence type="ECO:0000313" key="2">
    <source>
        <dbReference type="Proteomes" id="UP000192907"/>
    </source>
</evidence>
<name>A0A1Y6CMZ3_9BACT</name>
<evidence type="ECO:0000313" key="1">
    <source>
        <dbReference type="EMBL" id="SMF63263.1"/>
    </source>
</evidence>
<protein>
    <submittedName>
        <fullName evidence="1">Uncharacterized protein</fullName>
    </submittedName>
</protein>
<gene>
    <name evidence="1" type="ORF">SAMN06296036_121127</name>
</gene>
<accession>A0A1Y6CMZ3</accession>
<proteinExistence type="predicted"/>
<dbReference type="AlphaFoldDB" id="A0A1Y6CMZ3"/>
<organism evidence="1 2">
    <name type="scientific">Pseudobacteriovorax antillogorgiicola</name>
    <dbReference type="NCBI Taxonomy" id="1513793"/>
    <lineage>
        <taxon>Bacteria</taxon>
        <taxon>Pseudomonadati</taxon>
        <taxon>Bdellovibrionota</taxon>
        <taxon>Oligoflexia</taxon>
        <taxon>Oligoflexales</taxon>
        <taxon>Pseudobacteriovoracaceae</taxon>
        <taxon>Pseudobacteriovorax</taxon>
    </lineage>
</organism>
<keyword evidence="2" id="KW-1185">Reference proteome</keyword>
<reference evidence="2" key="1">
    <citation type="submission" date="2017-04" db="EMBL/GenBank/DDBJ databases">
        <authorList>
            <person name="Varghese N."/>
            <person name="Submissions S."/>
        </authorList>
    </citation>
    <scope>NUCLEOTIDE SEQUENCE [LARGE SCALE GENOMIC DNA]</scope>
    <source>
        <strain evidence="2">RKEM611</strain>
    </source>
</reference>
<dbReference type="Proteomes" id="UP000192907">
    <property type="component" value="Unassembled WGS sequence"/>
</dbReference>